<dbReference type="PANTHER" id="PTHR43725:SF53">
    <property type="entry name" value="UDP-ARABINOSE 4-EPIMERASE 1"/>
    <property type="match status" value="1"/>
</dbReference>
<accession>Q8KWC8</accession>
<evidence type="ECO:0000256" key="1">
    <source>
        <dbReference type="ARBA" id="ARBA00004947"/>
    </source>
</evidence>
<proteinExistence type="inferred from homology"/>
<geneLocation type="plasmid" evidence="7">
    <name>pSD20</name>
</geneLocation>
<comment type="similarity">
    <text evidence="2">Belongs to the NAD(P)-dependent epimerase/dehydratase family.</text>
</comment>
<dbReference type="EMBL" id="AF416330">
    <property type="protein sequence ID" value="AAN05135.1"/>
    <property type="molecule type" value="Genomic_DNA"/>
</dbReference>
<evidence type="ECO:0000256" key="3">
    <source>
        <dbReference type="ARBA" id="ARBA00018569"/>
    </source>
</evidence>
<dbReference type="InterPro" id="IPR036291">
    <property type="entry name" value="NAD(P)-bd_dom_sf"/>
</dbReference>
<dbReference type="GO" id="GO:0033499">
    <property type="term" value="P:galactose catabolic process via UDP-galactose, Leloir pathway"/>
    <property type="evidence" value="ECO:0007669"/>
    <property type="project" value="TreeGrafter"/>
</dbReference>
<evidence type="ECO:0000256" key="5">
    <source>
        <dbReference type="ARBA" id="ARBA00033067"/>
    </source>
</evidence>
<evidence type="ECO:0000256" key="4">
    <source>
        <dbReference type="ARBA" id="ARBA00031367"/>
    </source>
</evidence>
<dbReference type="SUPFAM" id="SSF51735">
    <property type="entry name" value="NAD(P)-binding Rossmann-fold domains"/>
    <property type="match status" value="1"/>
</dbReference>
<sequence>MPQWIMICFMKGRFRVVMPLGHRLLALLLHQCLRHASGRPVSPGPGQDGLLRMRQIEAGLEHEEGSQDVRALVIGGCGFIGSHVVDVLHQAGMGLRVLDRRPEAFRAPVPGVEYVYCDMQDRAQLFEAVSGVDAVVHLASTTVPATSNLDPVADVSGNLVTTLSLLEVMRAAGVRRMVYLSSGGTVYGVPQQDLVSEDHPLNPISSYGIVKVAVEKYLFMEHQLHGLEYVVLRASNPYGPRQGHRGIQGLIGTHLWRLSRQEEIEVWGDGSIVRDFLHVRDLAQLCLLAMTSGKSGIFNAGRGQGASVAEVVEQICATVAASGGRSVAPIYKPGRNFDVPRVVLDTTRARAELGWQAEITLQDGIAETWDWVQAQARQQGQG</sequence>
<evidence type="ECO:0000259" key="6">
    <source>
        <dbReference type="Pfam" id="PF01370"/>
    </source>
</evidence>
<dbReference type="InterPro" id="IPR001509">
    <property type="entry name" value="Epimerase_deHydtase"/>
</dbReference>
<keyword evidence="7" id="KW-0614">Plasmid</keyword>
<comment type="pathway">
    <text evidence="1">Carbohydrate metabolism; galactose metabolism.</text>
</comment>
<feature type="domain" description="NAD-dependent epimerase/dehydratase" evidence="6">
    <location>
        <begin position="71"/>
        <end position="301"/>
    </location>
</feature>
<dbReference type="Gene3D" id="3.40.50.720">
    <property type="entry name" value="NAD(P)-binding Rossmann-like Domain"/>
    <property type="match status" value="1"/>
</dbReference>
<dbReference type="PANTHER" id="PTHR43725">
    <property type="entry name" value="UDP-GLUCOSE 4-EPIMERASE"/>
    <property type="match status" value="1"/>
</dbReference>
<reference evidence="7" key="1">
    <citation type="journal article" date="2003" name="Plasmid">
        <title>Nucleotide sequence based characterizations of two cryptic plasmids from the marine bacterium Ruegeria isolate PR1b.</title>
        <authorList>
            <person name="Zhong Z."/>
            <person name="Caspi R."/>
            <person name="Helinski D."/>
            <person name="Knauf V."/>
            <person name="Sykes S."/>
            <person name="O'Byrne C."/>
            <person name="Shea T.P."/>
            <person name="Wilkinson J.E."/>
            <person name="DeLoughery C."/>
            <person name="Toukdarian A."/>
        </authorList>
    </citation>
    <scope>NUCLEOTIDE SEQUENCE</scope>
    <source>
        <strain evidence="7">PR1b</strain>
        <plasmid evidence="7">pSD20</plasmid>
    </source>
</reference>
<name>Q8KWC8_9RHOB</name>
<organism evidence="7">
    <name type="scientific">Ruegeria sp. PR1b</name>
    <dbReference type="NCBI Taxonomy" id="185588"/>
    <lineage>
        <taxon>Bacteria</taxon>
        <taxon>Pseudomonadati</taxon>
        <taxon>Pseudomonadota</taxon>
        <taxon>Alphaproteobacteria</taxon>
        <taxon>Rhodobacterales</taxon>
        <taxon>Roseobacteraceae</taxon>
        <taxon>Ruegeria</taxon>
    </lineage>
</organism>
<dbReference type="CDD" id="cd05264">
    <property type="entry name" value="UDP_G4E_5_SDR_e"/>
    <property type="match status" value="1"/>
</dbReference>
<dbReference type="Pfam" id="PF01370">
    <property type="entry name" value="Epimerase"/>
    <property type="match status" value="1"/>
</dbReference>
<protein>
    <recommendedName>
        <fullName evidence="3">UDP-glucose 4-epimerase</fullName>
    </recommendedName>
    <alternativeName>
        <fullName evidence="5">Galactowaldenase</fullName>
    </alternativeName>
    <alternativeName>
        <fullName evidence="4">UDP-galactose 4-epimerase</fullName>
    </alternativeName>
</protein>
<evidence type="ECO:0000256" key="2">
    <source>
        <dbReference type="ARBA" id="ARBA00007637"/>
    </source>
</evidence>
<dbReference type="AlphaFoldDB" id="Q8KWC8"/>
<evidence type="ECO:0000313" key="7">
    <source>
        <dbReference type="EMBL" id="AAN05135.1"/>
    </source>
</evidence>